<protein>
    <submittedName>
        <fullName evidence="2">Uncharacterized protein</fullName>
    </submittedName>
</protein>
<dbReference type="AlphaFoldDB" id="A0A2T5LNU0"/>
<evidence type="ECO:0000313" key="2">
    <source>
        <dbReference type="EMBL" id="PTU17954.1"/>
    </source>
</evidence>
<dbReference type="RefSeq" id="XP_040749346.1">
    <property type="nucleotide sequence ID" value="XM_040900250.1"/>
</dbReference>
<evidence type="ECO:0000313" key="3">
    <source>
        <dbReference type="Proteomes" id="UP000244073"/>
    </source>
</evidence>
<proteinExistence type="predicted"/>
<sequence>MEEKALLIGRSRLSRTAIVNRQIKWYQIREALVDPRVWILFFFMLIYLILGYCSPITSSGPLQMPATNLGGYAKRTTSVAMALFAVSTRETLRNSILFSAPGCCGCPVIVNNDMAATVSWIDVLCPLHSL</sequence>
<dbReference type="VEuPathDB" id="FungiDB:P175DRAFT_0535699"/>
<keyword evidence="1" id="KW-1133">Transmembrane helix</keyword>
<dbReference type="EMBL" id="MSFN02000009">
    <property type="protein sequence ID" value="PTU17954.1"/>
    <property type="molecule type" value="Genomic_DNA"/>
</dbReference>
<dbReference type="Proteomes" id="UP000244073">
    <property type="component" value="Unassembled WGS sequence"/>
</dbReference>
<dbReference type="GeneID" id="63817132"/>
<accession>A0A2T5LNU0</accession>
<comment type="caution">
    <text evidence="2">The sequence shown here is derived from an EMBL/GenBank/DDBJ whole genome shotgun (WGS) entry which is preliminary data.</text>
</comment>
<name>A0A2T5LNU0_9EURO</name>
<organism evidence="2 3">
    <name type="scientific">Aspergillus ochraceoroseus IBT 24754</name>
    <dbReference type="NCBI Taxonomy" id="1392256"/>
    <lineage>
        <taxon>Eukaryota</taxon>
        <taxon>Fungi</taxon>
        <taxon>Dikarya</taxon>
        <taxon>Ascomycota</taxon>
        <taxon>Pezizomycotina</taxon>
        <taxon>Eurotiomycetes</taxon>
        <taxon>Eurotiomycetidae</taxon>
        <taxon>Eurotiales</taxon>
        <taxon>Aspergillaceae</taxon>
        <taxon>Aspergillus</taxon>
        <taxon>Aspergillus subgen. Nidulantes</taxon>
    </lineage>
</organism>
<gene>
    <name evidence="2" type="ORF">P175DRAFT_0535699</name>
</gene>
<feature type="transmembrane region" description="Helical" evidence="1">
    <location>
        <begin position="37"/>
        <end position="54"/>
    </location>
</feature>
<evidence type="ECO:0000256" key="1">
    <source>
        <dbReference type="SAM" id="Phobius"/>
    </source>
</evidence>
<keyword evidence="1" id="KW-0472">Membrane</keyword>
<keyword evidence="1" id="KW-0812">Transmembrane</keyword>
<reference evidence="2 3" key="1">
    <citation type="journal article" date="2018" name="Proc. Natl. Acad. Sci. U.S.A.">
        <title>Linking secondary metabolites to gene clusters through genome sequencing of six diverse Aspergillus species.</title>
        <authorList>
            <person name="Kaerboelling I."/>
            <person name="Vesth T.C."/>
            <person name="Frisvad J.C."/>
            <person name="Nybo J.L."/>
            <person name="Theobald S."/>
            <person name="Kuo A."/>
            <person name="Bowyer P."/>
            <person name="Matsuda Y."/>
            <person name="Mondo S."/>
            <person name="Lyhne E.K."/>
            <person name="Kogle M.E."/>
            <person name="Clum A."/>
            <person name="Lipzen A."/>
            <person name="Salamov A."/>
            <person name="Ngan C.Y."/>
            <person name="Daum C."/>
            <person name="Chiniquy J."/>
            <person name="Barry K."/>
            <person name="LaButti K."/>
            <person name="Haridas S."/>
            <person name="Simmons B.A."/>
            <person name="Magnuson J.K."/>
            <person name="Mortensen U.H."/>
            <person name="Larsen T.O."/>
            <person name="Grigoriev I.V."/>
            <person name="Baker S.E."/>
            <person name="Andersen M.R."/>
        </authorList>
    </citation>
    <scope>NUCLEOTIDE SEQUENCE [LARGE SCALE GENOMIC DNA]</scope>
    <source>
        <strain evidence="2 3">IBT 24754</strain>
    </source>
</reference>